<keyword evidence="1" id="KW-0472">Membrane</keyword>
<dbReference type="EMBL" id="JBITLV010000002">
    <property type="protein sequence ID" value="MFI7587252.1"/>
    <property type="molecule type" value="Genomic_DNA"/>
</dbReference>
<comment type="caution">
    <text evidence="2">The sequence shown here is derived from an EMBL/GenBank/DDBJ whole genome shotgun (WGS) entry which is preliminary data.</text>
</comment>
<keyword evidence="1" id="KW-0812">Transmembrane</keyword>
<dbReference type="Proteomes" id="UP001612915">
    <property type="component" value="Unassembled WGS sequence"/>
</dbReference>
<keyword evidence="1" id="KW-1133">Transmembrane helix</keyword>
<reference evidence="2 3" key="1">
    <citation type="submission" date="2024-10" db="EMBL/GenBank/DDBJ databases">
        <title>The Natural Products Discovery Center: Release of the First 8490 Sequenced Strains for Exploring Actinobacteria Biosynthetic Diversity.</title>
        <authorList>
            <person name="Kalkreuter E."/>
            <person name="Kautsar S.A."/>
            <person name="Yang D."/>
            <person name="Bader C.D."/>
            <person name="Teijaro C.N."/>
            <person name="Fluegel L."/>
            <person name="Davis C.M."/>
            <person name="Simpson J.R."/>
            <person name="Lauterbach L."/>
            <person name="Steele A.D."/>
            <person name="Gui C."/>
            <person name="Meng S."/>
            <person name="Li G."/>
            <person name="Viehrig K."/>
            <person name="Ye F."/>
            <person name="Su P."/>
            <person name="Kiefer A.F."/>
            <person name="Nichols A."/>
            <person name="Cepeda A.J."/>
            <person name="Yan W."/>
            <person name="Fan B."/>
            <person name="Jiang Y."/>
            <person name="Adhikari A."/>
            <person name="Zheng C.-J."/>
            <person name="Schuster L."/>
            <person name="Cowan T.M."/>
            <person name="Smanski M.J."/>
            <person name="Chevrette M.G."/>
            <person name="De Carvalho L.P.S."/>
            <person name="Shen B."/>
        </authorList>
    </citation>
    <scope>NUCLEOTIDE SEQUENCE [LARGE SCALE GENOMIC DNA]</scope>
    <source>
        <strain evidence="2 3">NPDC049639</strain>
    </source>
</reference>
<gene>
    <name evidence="2" type="ORF">ACIB24_09280</name>
</gene>
<keyword evidence="3" id="KW-1185">Reference proteome</keyword>
<evidence type="ECO:0000313" key="2">
    <source>
        <dbReference type="EMBL" id="MFI7587252.1"/>
    </source>
</evidence>
<evidence type="ECO:0000313" key="3">
    <source>
        <dbReference type="Proteomes" id="UP001612915"/>
    </source>
</evidence>
<protein>
    <submittedName>
        <fullName evidence="2">Uncharacterized protein</fullName>
    </submittedName>
</protein>
<evidence type="ECO:0000256" key="1">
    <source>
        <dbReference type="SAM" id="Phobius"/>
    </source>
</evidence>
<proteinExistence type="predicted"/>
<organism evidence="2 3">
    <name type="scientific">Spongisporangium articulatum</name>
    <dbReference type="NCBI Taxonomy" id="3362603"/>
    <lineage>
        <taxon>Bacteria</taxon>
        <taxon>Bacillati</taxon>
        <taxon>Actinomycetota</taxon>
        <taxon>Actinomycetes</taxon>
        <taxon>Kineosporiales</taxon>
        <taxon>Kineosporiaceae</taxon>
        <taxon>Spongisporangium</taxon>
    </lineage>
</organism>
<name>A0ABW8ANR7_9ACTN</name>
<feature type="transmembrane region" description="Helical" evidence="1">
    <location>
        <begin position="29"/>
        <end position="48"/>
    </location>
</feature>
<sequence length="176" mass="18743">MSEDRVGDSTVAEVKDASEIRRGLMGRRAALVVLLVVVLAGATGLLGVHTSTARASGGGYSIALDYARVSRAGLDSPWKVTVTRADGFDGELTLATSSTYFEMFETQGFSPEPDSETAAGGVLYQTFAPPEGATSFTVAYDAYIQPASQRGRTGRTTLIVDGREVTHVDYRTWLVP</sequence>
<dbReference type="RefSeq" id="WP_398278503.1">
    <property type="nucleotide sequence ID" value="NZ_JBITLV010000002.1"/>
</dbReference>
<accession>A0ABW8ANR7</accession>